<dbReference type="Pfam" id="PF00034">
    <property type="entry name" value="Cytochrom_C"/>
    <property type="match status" value="1"/>
</dbReference>
<dbReference type="GO" id="GO:0042597">
    <property type="term" value="C:periplasmic space"/>
    <property type="evidence" value="ECO:0007669"/>
    <property type="project" value="UniProtKB-SubCell"/>
</dbReference>
<keyword evidence="4 9" id="KW-0479">Metal-binding</keyword>
<dbReference type="RefSeq" id="WP_259785442.1">
    <property type="nucleotide sequence ID" value="NZ_CP080774.1"/>
</dbReference>
<feature type="binding site" description="covalent" evidence="8">
    <location>
        <position position="147"/>
    </location>
    <ligand>
        <name>heme c</name>
        <dbReference type="ChEBI" id="CHEBI:61717"/>
        <label>2</label>
    </ligand>
</feature>
<feature type="binding site" description="covalent" evidence="8">
    <location>
        <position position="42"/>
    </location>
    <ligand>
        <name>heme c</name>
        <dbReference type="ChEBI" id="CHEBI:61717"/>
        <label>1</label>
    </ligand>
</feature>
<dbReference type="PANTHER" id="PTHR33751">
    <property type="entry name" value="CBB3-TYPE CYTOCHROME C OXIDASE SUBUNIT FIXP"/>
    <property type="match status" value="1"/>
</dbReference>
<evidence type="ECO:0000256" key="3">
    <source>
        <dbReference type="ARBA" id="ARBA00022617"/>
    </source>
</evidence>
<dbReference type="InterPro" id="IPR050597">
    <property type="entry name" value="Cytochrome_c_Oxidase_Subunit"/>
</dbReference>
<keyword evidence="2" id="KW-0813">Transport</keyword>
<dbReference type="SUPFAM" id="SSF46626">
    <property type="entry name" value="Cytochrome c"/>
    <property type="match status" value="2"/>
</dbReference>
<dbReference type="GO" id="GO:0005506">
    <property type="term" value="F:iron ion binding"/>
    <property type="evidence" value="ECO:0007669"/>
    <property type="project" value="InterPro"/>
</dbReference>
<feature type="binding site" description="axial binding residue" evidence="9">
    <location>
        <position position="191"/>
    </location>
    <ligand>
        <name>heme c</name>
        <dbReference type="ChEBI" id="CHEBI:61717"/>
        <label>2</label>
    </ligand>
    <ligandPart>
        <name>Fe</name>
        <dbReference type="ChEBI" id="CHEBI:18248"/>
    </ligandPart>
</feature>
<reference evidence="12" key="1">
    <citation type="submission" date="2021-08" db="EMBL/GenBank/DDBJ databases">
        <authorList>
            <person name="Nwanade C."/>
            <person name="Wang M."/>
            <person name="Masoudi A."/>
            <person name="Yu Z."/>
            <person name="Liu J."/>
        </authorList>
    </citation>
    <scope>NUCLEOTIDE SEQUENCE</scope>
    <source>
        <strain evidence="12">S056</strain>
    </source>
</reference>
<evidence type="ECO:0000256" key="8">
    <source>
        <dbReference type="PIRSR" id="PIRSR000005-1"/>
    </source>
</evidence>
<comment type="PTM">
    <text evidence="8">Binds 2 heme c groups covalently per subunit.</text>
</comment>
<comment type="subcellular location">
    <subcellularLocation>
        <location evidence="1">Periplasm</location>
    </subcellularLocation>
</comment>
<keyword evidence="3 8" id="KW-0349">Heme</keyword>
<feature type="binding site" description="axial binding residue" evidence="9">
    <location>
        <position position="43"/>
    </location>
    <ligand>
        <name>heme c</name>
        <dbReference type="ChEBI" id="CHEBI:61717"/>
        <label>1</label>
    </ligand>
    <ligandPart>
        <name>Fe</name>
        <dbReference type="ChEBI" id="CHEBI:18248"/>
    </ligandPart>
</feature>
<dbReference type="GO" id="GO:0020037">
    <property type="term" value="F:heme binding"/>
    <property type="evidence" value="ECO:0007669"/>
    <property type="project" value="InterPro"/>
</dbReference>
<dbReference type="InterPro" id="IPR036909">
    <property type="entry name" value="Cyt_c-like_dom_sf"/>
</dbReference>
<keyword evidence="6" id="KW-0249">Electron transport</keyword>
<feature type="chain" id="PRO_5040307048" evidence="10">
    <location>
        <begin position="23"/>
        <end position="218"/>
    </location>
</feature>
<evidence type="ECO:0000256" key="9">
    <source>
        <dbReference type="PIRSR" id="PIRSR000005-2"/>
    </source>
</evidence>
<name>A0A9Q9HBR8_9RHOB</name>
<feature type="signal peptide" evidence="10">
    <location>
        <begin position="1"/>
        <end position="22"/>
    </location>
</feature>
<evidence type="ECO:0000313" key="12">
    <source>
        <dbReference type="EMBL" id="UWP95294.1"/>
    </source>
</evidence>
<gene>
    <name evidence="12" type="ORF">K3X48_14160</name>
</gene>
<dbReference type="PIRSF" id="PIRSF000005">
    <property type="entry name" value="Cytochrome_c4"/>
    <property type="match status" value="1"/>
</dbReference>
<accession>A0A9Q9HBR8</accession>
<dbReference type="Pfam" id="PF13442">
    <property type="entry name" value="Cytochrome_CBB3"/>
    <property type="match status" value="1"/>
</dbReference>
<feature type="binding site" description="axial binding residue" evidence="9">
    <location>
        <position position="93"/>
    </location>
    <ligand>
        <name>heme c</name>
        <dbReference type="ChEBI" id="CHEBI:61717"/>
        <label>1</label>
    </ligand>
    <ligandPart>
        <name>Fe</name>
        <dbReference type="ChEBI" id="CHEBI:18248"/>
    </ligandPart>
</feature>
<feature type="binding site" description="covalent" evidence="8">
    <location>
        <position position="39"/>
    </location>
    <ligand>
        <name>heme c</name>
        <dbReference type="ChEBI" id="CHEBI:61717"/>
        <label>1</label>
    </ligand>
</feature>
<feature type="domain" description="Cytochrome c" evidence="11">
    <location>
        <begin position="25"/>
        <end position="116"/>
    </location>
</feature>
<dbReference type="Proteomes" id="UP001057991">
    <property type="component" value="Chromosome"/>
</dbReference>
<evidence type="ECO:0000256" key="2">
    <source>
        <dbReference type="ARBA" id="ARBA00022448"/>
    </source>
</evidence>
<dbReference type="PROSITE" id="PS51007">
    <property type="entry name" value="CYTC"/>
    <property type="match status" value="2"/>
</dbReference>
<evidence type="ECO:0000256" key="6">
    <source>
        <dbReference type="ARBA" id="ARBA00022982"/>
    </source>
</evidence>
<keyword evidence="10" id="KW-0732">Signal</keyword>
<evidence type="ECO:0000256" key="10">
    <source>
        <dbReference type="SAM" id="SignalP"/>
    </source>
</evidence>
<dbReference type="AlphaFoldDB" id="A0A9Q9HBR8"/>
<evidence type="ECO:0000313" key="13">
    <source>
        <dbReference type="Proteomes" id="UP001057991"/>
    </source>
</evidence>
<dbReference type="Gene3D" id="1.10.760.10">
    <property type="entry name" value="Cytochrome c-like domain"/>
    <property type="match status" value="2"/>
</dbReference>
<evidence type="ECO:0000256" key="5">
    <source>
        <dbReference type="ARBA" id="ARBA00022764"/>
    </source>
</evidence>
<protein>
    <submittedName>
        <fullName evidence="12">Cytochrome c4</fullName>
    </submittedName>
</protein>
<sequence>MRALISAFILGIAGTMAAPALAQDDALKAGKRVYMTKTCLACHGRNGAKPIMSYPALAGQNEKYLISQLEIIKEGGRVGTVDEATGHPYIKGMADIMHLLDKKDIKAVAKYLAAQDPAAPEVLDPAPDEATLEEGAAAYKRLGCKSCHGKDGTKASNKAYPIIAALDRDYLVRQMTEMRDKVRTSGKSKLMFGVIKRASDEDIAAIATWLSQNERPSK</sequence>
<feature type="binding site" description="covalent" evidence="8">
    <location>
        <position position="144"/>
    </location>
    <ligand>
        <name>heme c</name>
        <dbReference type="ChEBI" id="CHEBI:61717"/>
        <label>2</label>
    </ligand>
</feature>
<dbReference type="InterPro" id="IPR009056">
    <property type="entry name" value="Cyt_c-like_dom"/>
</dbReference>
<keyword evidence="7 9" id="KW-0408">Iron</keyword>
<organism evidence="12 13">
    <name type="scientific">Aliiroseovarius crassostreae</name>
    <dbReference type="NCBI Taxonomy" id="154981"/>
    <lineage>
        <taxon>Bacteria</taxon>
        <taxon>Pseudomonadati</taxon>
        <taxon>Pseudomonadota</taxon>
        <taxon>Alphaproteobacteria</taxon>
        <taxon>Rhodobacterales</taxon>
        <taxon>Paracoccaceae</taxon>
        <taxon>Aliiroseovarius</taxon>
    </lineage>
</organism>
<feature type="binding site" description="axial binding residue" evidence="9">
    <location>
        <position position="148"/>
    </location>
    <ligand>
        <name>heme c</name>
        <dbReference type="ChEBI" id="CHEBI:61717"/>
        <label>2</label>
    </ligand>
    <ligandPart>
        <name>Fe</name>
        <dbReference type="ChEBI" id="CHEBI:18248"/>
    </ligandPart>
</feature>
<evidence type="ECO:0000256" key="4">
    <source>
        <dbReference type="ARBA" id="ARBA00022723"/>
    </source>
</evidence>
<dbReference type="GO" id="GO:0009055">
    <property type="term" value="F:electron transfer activity"/>
    <property type="evidence" value="ECO:0007669"/>
    <property type="project" value="InterPro"/>
</dbReference>
<evidence type="ECO:0000259" key="11">
    <source>
        <dbReference type="PROSITE" id="PS51007"/>
    </source>
</evidence>
<keyword evidence="5" id="KW-0574">Periplasm</keyword>
<evidence type="ECO:0000256" key="1">
    <source>
        <dbReference type="ARBA" id="ARBA00004418"/>
    </source>
</evidence>
<feature type="domain" description="Cytochrome c" evidence="11">
    <location>
        <begin position="130"/>
        <end position="214"/>
    </location>
</feature>
<dbReference type="InterPro" id="IPR024167">
    <property type="entry name" value="Cytochrome_c4-like"/>
</dbReference>
<proteinExistence type="predicted"/>
<evidence type="ECO:0000256" key="7">
    <source>
        <dbReference type="ARBA" id="ARBA00023004"/>
    </source>
</evidence>
<dbReference type="EMBL" id="CP080776">
    <property type="protein sequence ID" value="UWP95294.1"/>
    <property type="molecule type" value="Genomic_DNA"/>
</dbReference>
<dbReference type="PANTHER" id="PTHR33751:SF9">
    <property type="entry name" value="CYTOCHROME C4"/>
    <property type="match status" value="1"/>
</dbReference>